<sequence>MLYVENNNFDCLNKSIKTTQNMAGGIGGSYSKKVGFIYIFNIVIGAGALTLPFAFKQAGLIAGTLVLAFMGLIAFVCVTFVIEAMSASNALLKKTESELAKEEVEDSAINVPVYLHSLRNSDNTVIQEITPKRFQEITPLVGSKMQSTQLEDVEYEMNPYAITIRTELGLMAEQFLGPVGKALFYIVVIFYLFGDTAIFAVVVPKTVMKASGNFYGLSEGLTHALYVAIFGLVVVPFSFFNFQKTKYLQIFTLITRNVALLSMILLSIIHIVEISSSGKKIFDNIKWFDGKGLAVLFGSSIYAFMCHHSLPAIVSPIKSKKGLSLLFFGDFGFIFITYTVLCWVALFAFNDAKLDTCPNRITPGPACQIQDMFHLNFTTYKFQPLAAFISLFPVFTLTTNYPLIAITLRNNLQTLLKPWKAFDEFKYSGIAGTGVQFIFPALLVIFSRRKLQNQKSSEVVHRSPFGHNIWAYAVLLFGVGCAIFNLVMMILDLTSGNKKKGSSGH</sequence>
<dbReference type="PANTHER" id="PTHR16189">
    <property type="entry name" value="TRANSMEMBRANE PROTEIN 104-RELATED"/>
    <property type="match status" value="1"/>
</dbReference>
<feature type="transmembrane region" description="Helical" evidence="7">
    <location>
        <begin position="254"/>
        <end position="272"/>
    </location>
</feature>
<feature type="transmembrane region" description="Helical" evidence="7">
    <location>
        <begin position="385"/>
        <end position="408"/>
    </location>
</feature>
<evidence type="ECO:0000256" key="7">
    <source>
        <dbReference type="SAM" id="Phobius"/>
    </source>
</evidence>
<comment type="caution">
    <text evidence="9">The sequence shown here is derived from an EMBL/GenBank/DDBJ whole genome shotgun (WGS) entry which is preliminary data.</text>
</comment>
<dbReference type="InterPro" id="IPR013057">
    <property type="entry name" value="AA_transpt_TM"/>
</dbReference>
<keyword evidence="5" id="KW-0325">Glycoprotein</keyword>
<feature type="transmembrane region" description="Helical" evidence="7">
    <location>
        <begin position="61"/>
        <end position="84"/>
    </location>
</feature>
<proteinExistence type="inferred from homology"/>
<organism evidence="9 10">
    <name type="scientific">Acrasis kona</name>
    <dbReference type="NCBI Taxonomy" id="1008807"/>
    <lineage>
        <taxon>Eukaryota</taxon>
        <taxon>Discoba</taxon>
        <taxon>Heterolobosea</taxon>
        <taxon>Tetramitia</taxon>
        <taxon>Eutetramitia</taxon>
        <taxon>Acrasidae</taxon>
        <taxon>Acrasis</taxon>
    </lineage>
</organism>
<dbReference type="GO" id="GO:0016020">
    <property type="term" value="C:membrane"/>
    <property type="evidence" value="ECO:0007669"/>
    <property type="project" value="UniProtKB-SubCell"/>
</dbReference>
<comment type="similarity">
    <text evidence="6">Belongs to the TMEM104 family.</text>
</comment>
<evidence type="ECO:0000256" key="2">
    <source>
        <dbReference type="ARBA" id="ARBA00022692"/>
    </source>
</evidence>
<dbReference type="EMBL" id="JAOPGA020000769">
    <property type="protein sequence ID" value="KAL0481535.1"/>
    <property type="molecule type" value="Genomic_DNA"/>
</dbReference>
<dbReference type="Pfam" id="PF01490">
    <property type="entry name" value="Aa_trans"/>
    <property type="match status" value="2"/>
</dbReference>
<keyword evidence="2 7" id="KW-0812">Transmembrane</keyword>
<dbReference type="PANTHER" id="PTHR16189:SF0">
    <property type="entry name" value="TRANSMEMBRANE PROTEIN 104"/>
    <property type="match status" value="1"/>
</dbReference>
<accession>A0AAW2YWM1</accession>
<dbReference type="AlphaFoldDB" id="A0AAW2YWM1"/>
<feature type="transmembrane region" description="Helical" evidence="7">
    <location>
        <begin position="182"/>
        <end position="203"/>
    </location>
</feature>
<reference evidence="9 10" key="1">
    <citation type="submission" date="2024-03" db="EMBL/GenBank/DDBJ databases">
        <title>The Acrasis kona genome and developmental transcriptomes reveal deep origins of eukaryotic multicellular pathways.</title>
        <authorList>
            <person name="Sheikh S."/>
            <person name="Fu C.-J."/>
            <person name="Brown M.W."/>
            <person name="Baldauf S.L."/>
        </authorList>
    </citation>
    <scope>NUCLEOTIDE SEQUENCE [LARGE SCALE GENOMIC DNA]</scope>
    <source>
        <strain evidence="9 10">ATCC MYA-3509</strain>
    </source>
</reference>
<feature type="transmembrane region" description="Helical" evidence="7">
    <location>
        <begin position="429"/>
        <end position="449"/>
    </location>
</feature>
<feature type="transmembrane region" description="Helical" evidence="7">
    <location>
        <begin position="469"/>
        <end position="491"/>
    </location>
</feature>
<keyword evidence="3 7" id="KW-1133">Transmembrane helix</keyword>
<evidence type="ECO:0000256" key="5">
    <source>
        <dbReference type="ARBA" id="ARBA00023180"/>
    </source>
</evidence>
<feature type="transmembrane region" description="Helical" evidence="7">
    <location>
        <begin position="292"/>
        <end position="313"/>
    </location>
</feature>
<dbReference type="Proteomes" id="UP001431209">
    <property type="component" value="Unassembled WGS sequence"/>
</dbReference>
<evidence type="ECO:0000256" key="3">
    <source>
        <dbReference type="ARBA" id="ARBA00022989"/>
    </source>
</evidence>
<protein>
    <recommendedName>
        <fullName evidence="8">Amino acid transporter transmembrane domain-containing protein</fullName>
    </recommendedName>
</protein>
<evidence type="ECO:0000313" key="9">
    <source>
        <dbReference type="EMBL" id="KAL0481535.1"/>
    </source>
</evidence>
<feature type="domain" description="Amino acid transporter transmembrane" evidence="8">
    <location>
        <begin position="171"/>
        <end position="349"/>
    </location>
</feature>
<feature type="transmembrane region" description="Helical" evidence="7">
    <location>
        <begin position="325"/>
        <end position="349"/>
    </location>
</feature>
<feature type="transmembrane region" description="Helical" evidence="7">
    <location>
        <begin position="36"/>
        <end position="55"/>
    </location>
</feature>
<feature type="transmembrane region" description="Helical" evidence="7">
    <location>
        <begin position="223"/>
        <end position="242"/>
    </location>
</feature>
<evidence type="ECO:0000256" key="1">
    <source>
        <dbReference type="ARBA" id="ARBA00004141"/>
    </source>
</evidence>
<evidence type="ECO:0000256" key="4">
    <source>
        <dbReference type="ARBA" id="ARBA00023136"/>
    </source>
</evidence>
<keyword evidence="4 7" id="KW-0472">Membrane</keyword>
<gene>
    <name evidence="9" type="ORF">AKO1_012338</name>
</gene>
<comment type="subcellular location">
    <subcellularLocation>
        <location evidence="1">Membrane</location>
        <topology evidence="1">Multi-pass membrane protein</topology>
    </subcellularLocation>
</comment>
<evidence type="ECO:0000259" key="8">
    <source>
        <dbReference type="Pfam" id="PF01490"/>
    </source>
</evidence>
<feature type="domain" description="Amino acid transporter transmembrane" evidence="8">
    <location>
        <begin position="35"/>
        <end position="85"/>
    </location>
</feature>
<name>A0AAW2YWM1_9EUKA</name>
<evidence type="ECO:0000256" key="6">
    <source>
        <dbReference type="ARBA" id="ARBA00038166"/>
    </source>
</evidence>
<evidence type="ECO:0000313" key="10">
    <source>
        <dbReference type="Proteomes" id="UP001431209"/>
    </source>
</evidence>
<keyword evidence="10" id="KW-1185">Reference proteome</keyword>